<evidence type="ECO:0008006" key="3">
    <source>
        <dbReference type="Google" id="ProtNLM"/>
    </source>
</evidence>
<name>A0ABS0EAK4_9GAMM</name>
<protein>
    <recommendedName>
        <fullName evidence="3">DUF4145 domain-containing protein</fullName>
    </recommendedName>
</protein>
<comment type="caution">
    <text evidence="1">The sequence shown here is derived from an EMBL/GenBank/DDBJ whole genome shotgun (WGS) entry which is preliminary data.</text>
</comment>
<sequence>MNLRYGSSAEYERFAAFLKESKRPKALDAINFSSPVLVQVITYHLYNEYLIENWVNHKFAKGISIFSGANFTTNSKITFAKNIGLPEEIFKAVTLLNSIRNKLAHNINVEPIDDGTLQRLIKAMDNIDLDKNTYASLYPYQKDKIESLSGDAKMRYILYMVLSTMSLKIWSYLFNDMFMSTTHE</sequence>
<evidence type="ECO:0000313" key="2">
    <source>
        <dbReference type="Proteomes" id="UP000636811"/>
    </source>
</evidence>
<dbReference type="Proteomes" id="UP000636811">
    <property type="component" value="Unassembled WGS sequence"/>
</dbReference>
<dbReference type="RefSeq" id="WP_195815973.1">
    <property type="nucleotide sequence ID" value="NZ_JADOBI010000013.1"/>
</dbReference>
<evidence type="ECO:0000313" key="1">
    <source>
        <dbReference type="EMBL" id="MBF7982121.1"/>
    </source>
</evidence>
<accession>A0ABS0EAK4</accession>
<organism evidence="1 2">
    <name type="scientific">Rahnella laticis</name>
    <dbReference type="NCBI Taxonomy" id="2787622"/>
    <lineage>
        <taxon>Bacteria</taxon>
        <taxon>Pseudomonadati</taxon>
        <taxon>Pseudomonadota</taxon>
        <taxon>Gammaproteobacteria</taxon>
        <taxon>Enterobacterales</taxon>
        <taxon>Yersiniaceae</taxon>
        <taxon>Rahnella</taxon>
    </lineage>
</organism>
<dbReference type="EMBL" id="JADOBI010000013">
    <property type="protein sequence ID" value="MBF7982121.1"/>
    <property type="molecule type" value="Genomic_DNA"/>
</dbReference>
<gene>
    <name evidence="1" type="ORF">IV433_22175</name>
</gene>
<proteinExistence type="predicted"/>
<reference evidence="1 2" key="1">
    <citation type="submission" date="2020-11" db="EMBL/GenBank/DDBJ databases">
        <title>Taxonomic investigation of Rahnella strains.</title>
        <authorList>
            <person name="Lee S.D."/>
        </authorList>
    </citation>
    <scope>NUCLEOTIDE SEQUENCE [LARGE SCALE GENOMIC DNA]</scope>
    <source>
        <strain evidence="1 2">SAP-17</strain>
    </source>
</reference>
<keyword evidence="2" id="KW-1185">Reference proteome</keyword>